<keyword evidence="1" id="KW-0732">Signal</keyword>
<dbReference type="AlphaFoldDB" id="A0A2D3USS4"/>
<dbReference type="OrthoDB" id="3621146at2759"/>
<proteinExistence type="predicted"/>
<dbReference type="RefSeq" id="XP_023624798.1">
    <property type="nucleotide sequence ID" value="XM_023769030.1"/>
</dbReference>
<dbReference type="Proteomes" id="UP000225277">
    <property type="component" value="Unassembled WGS sequence"/>
</dbReference>
<accession>A0A2D3USS4</accession>
<protein>
    <recommendedName>
        <fullName evidence="4">Extracellular membrane protein CFEM domain-containing protein</fullName>
    </recommendedName>
</protein>
<evidence type="ECO:0000256" key="1">
    <source>
        <dbReference type="SAM" id="SignalP"/>
    </source>
</evidence>
<reference evidence="2 3" key="1">
    <citation type="submission" date="2016-03" db="EMBL/GenBank/DDBJ databases">
        <authorList>
            <person name="Ploux O."/>
        </authorList>
    </citation>
    <scope>NUCLEOTIDE SEQUENCE [LARGE SCALE GENOMIC DNA]</scope>
    <source>
        <strain evidence="2 3">URUG2</strain>
    </source>
</reference>
<feature type="chain" id="PRO_5013696174" description="Extracellular membrane protein CFEM domain-containing protein" evidence="1">
    <location>
        <begin position="20"/>
        <end position="75"/>
    </location>
</feature>
<dbReference type="EMBL" id="FJUY01000005">
    <property type="protein sequence ID" value="CZT17908.1"/>
    <property type="molecule type" value="Genomic_DNA"/>
</dbReference>
<evidence type="ECO:0000313" key="3">
    <source>
        <dbReference type="Proteomes" id="UP000225277"/>
    </source>
</evidence>
<organism evidence="2 3">
    <name type="scientific">Ramularia collo-cygni</name>
    <dbReference type="NCBI Taxonomy" id="112498"/>
    <lineage>
        <taxon>Eukaryota</taxon>
        <taxon>Fungi</taxon>
        <taxon>Dikarya</taxon>
        <taxon>Ascomycota</taxon>
        <taxon>Pezizomycotina</taxon>
        <taxon>Dothideomycetes</taxon>
        <taxon>Dothideomycetidae</taxon>
        <taxon>Mycosphaerellales</taxon>
        <taxon>Mycosphaerellaceae</taxon>
        <taxon>Ramularia</taxon>
    </lineage>
</organism>
<name>A0A2D3USS4_9PEZI</name>
<feature type="signal peptide" evidence="1">
    <location>
        <begin position="1"/>
        <end position="19"/>
    </location>
</feature>
<evidence type="ECO:0008006" key="4">
    <source>
        <dbReference type="Google" id="ProtNLM"/>
    </source>
</evidence>
<gene>
    <name evidence="2" type="ORF">RCC_03745</name>
</gene>
<evidence type="ECO:0000313" key="2">
    <source>
        <dbReference type="EMBL" id="CZT17908.1"/>
    </source>
</evidence>
<dbReference type="GeneID" id="35598940"/>
<keyword evidence="3" id="KW-1185">Reference proteome</keyword>
<sequence length="75" mass="7795">MQLTNVIALLSVLGATALAAPQVDAGCTLSCGIWNGCRVRNAITGDPLTECGAEPPRCNCTQFANSAKEALDQKM</sequence>